<sequence length="628" mass="71666">MKQFSILSFLMQWIACLGLFIPGLSAARTNNPDKKAIPPNLVFLISEDNSLHFMKLFDPNGVSTPAIEKMATEGLTYTHAFSNAPVCSVARSTLITGTLATRTGMHLHRKIQPVPMPEGLDMFPAYLRKAGYYTTNNAKKDYNAIEGEGVWDESSNQASWHNRPEPGQPFFHQETFTGSHESRLHFDQARMDAYRPNDDPSQVRLFPMYPDTPLFRYTTAYHRDKIREIDDWVAEKIRELEEAGLLENTFVFYFGDHGGVLPGSKGYLYETGLNVPLVVRIPENYQELVPYQRGESPEAFVSFIDFAPTLLQLAGVEVPEPMDGQPFLGKDLSRETLESRDEAYGYADRFDEKYEMVRSLRKGKWKYIRSYQPWYPDALHNNYRYKMRAFAEWRSLHGQGKLDPTEGAFFESKPIERLYNMENDPFETNNLATEPGMASRLRGMRQALSAWLAAHNDLGFLPENWFLEEALANPVAYGRSRHADLERAIAVSDWATRPWSAIREELIQTLHTGTPLERYWGYTVAASFGKGIGSDYAQFPDWEKESEAMVQLRAIELAGILEVKNPFPALFSWIERVGDPVEALIGLNTLVYFLDHSNYEPERDPAGLAVSALNPEVERRLAYLKGTW</sequence>
<dbReference type="RefSeq" id="WP_244891048.1">
    <property type="nucleotide sequence ID" value="NZ_FNZH01000001.1"/>
</dbReference>
<accession>A0A1H6TWR5</accession>
<evidence type="ECO:0000256" key="2">
    <source>
        <dbReference type="ARBA" id="ARBA00022801"/>
    </source>
</evidence>
<proteinExistence type="inferred from homology"/>
<dbReference type="InterPro" id="IPR050738">
    <property type="entry name" value="Sulfatase"/>
</dbReference>
<dbReference type="PANTHER" id="PTHR42693">
    <property type="entry name" value="ARYLSULFATASE FAMILY MEMBER"/>
    <property type="match status" value="1"/>
</dbReference>
<dbReference type="Pfam" id="PF00884">
    <property type="entry name" value="Sulfatase"/>
    <property type="match status" value="1"/>
</dbReference>
<evidence type="ECO:0000313" key="5">
    <source>
        <dbReference type="Proteomes" id="UP000199403"/>
    </source>
</evidence>
<name>A0A1H6TWR5_9BACT</name>
<protein>
    <submittedName>
        <fullName evidence="4">Arylsulfatase A</fullName>
    </submittedName>
</protein>
<dbReference type="GO" id="GO:0004065">
    <property type="term" value="F:arylsulfatase activity"/>
    <property type="evidence" value="ECO:0007669"/>
    <property type="project" value="TreeGrafter"/>
</dbReference>
<organism evidence="4 5">
    <name type="scientific">Cyclobacterium xiamenense</name>
    <dbReference type="NCBI Taxonomy" id="1297121"/>
    <lineage>
        <taxon>Bacteria</taxon>
        <taxon>Pseudomonadati</taxon>
        <taxon>Bacteroidota</taxon>
        <taxon>Cytophagia</taxon>
        <taxon>Cytophagales</taxon>
        <taxon>Cyclobacteriaceae</taxon>
        <taxon>Cyclobacterium</taxon>
    </lineage>
</organism>
<gene>
    <name evidence="4" type="ORF">SAMN05192553_101402</name>
</gene>
<keyword evidence="5" id="KW-1185">Reference proteome</keyword>
<reference evidence="5" key="1">
    <citation type="submission" date="2016-10" db="EMBL/GenBank/DDBJ databases">
        <authorList>
            <person name="Varghese N."/>
            <person name="Submissions S."/>
        </authorList>
    </citation>
    <scope>NUCLEOTIDE SEQUENCE [LARGE SCALE GENOMIC DNA]</scope>
    <source>
        <strain evidence="5">IBRC-M 10761</strain>
    </source>
</reference>
<dbReference type="AlphaFoldDB" id="A0A1H6TWR5"/>
<dbReference type="STRING" id="1416801.SAMN05192553_101402"/>
<keyword evidence="2" id="KW-0378">Hydrolase</keyword>
<dbReference type="SUPFAM" id="SSF53649">
    <property type="entry name" value="Alkaline phosphatase-like"/>
    <property type="match status" value="1"/>
</dbReference>
<dbReference type="EMBL" id="FNZH01000001">
    <property type="protein sequence ID" value="SEI81677.1"/>
    <property type="molecule type" value="Genomic_DNA"/>
</dbReference>
<dbReference type="InterPro" id="IPR017850">
    <property type="entry name" value="Alkaline_phosphatase_core_sf"/>
</dbReference>
<evidence type="ECO:0000259" key="3">
    <source>
        <dbReference type="Pfam" id="PF00884"/>
    </source>
</evidence>
<evidence type="ECO:0000256" key="1">
    <source>
        <dbReference type="ARBA" id="ARBA00008779"/>
    </source>
</evidence>
<evidence type="ECO:0000313" key="4">
    <source>
        <dbReference type="EMBL" id="SEI81677.1"/>
    </source>
</evidence>
<comment type="similarity">
    <text evidence="1">Belongs to the sulfatase family.</text>
</comment>
<dbReference type="Proteomes" id="UP000199403">
    <property type="component" value="Unassembled WGS sequence"/>
</dbReference>
<dbReference type="PANTHER" id="PTHR42693:SF53">
    <property type="entry name" value="ENDO-4-O-SULFATASE"/>
    <property type="match status" value="1"/>
</dbReference>
<dbReference type="InterPro" id="IPR000917">
    <property type="entry name" value="Sulfatase_N"/>
</dbReference>
<dbReference type="CDD" id="cd16027">
    <property type="entry name" value="SGSH"/>
    <property type="match status" value="1"/>
</dbReference>
<dbReference type="Gene3D" id="3.40.720.10">
    <property type="entry name" value="Alkaline Phosphatase, subunit A"/>
    <property type="match status" value="1"/>
</dbReference>
<feature type="domain" description="Sulfatase N-terminal" evidence="3">
    <location>
        <begin position="39"/>
        <end position="316"/>
    </location>
</feature>